<dbReference type="Pfam" id="PF07596">
    <property type="entry name" value="SBP_bac_10"/>
    <property type="match status" value="1"/>
</dbReference>
<dbReference type="EMBL" id="CP037422">
    <property type="protein sequence ID" value="QDU06985.1"/>
    <property type="molecule type" value="Genomic_DNA"/>
</dbReference>
<dbReference type="NCBIfam" id="TIGR02532">
    <property type="entry name" value="IV_pilin_GFxxxE"/>
    <property type="match status" value="1"/>
</dbReference>
<dbReference type="AlphaFoldDB" id="A0A517WP08"/>
<dbReference type="Gene3D" id="3.30.700.10">
    <property type="entry name" value="Glycoprotein, Type 4 Pilin"/>
    <property type="match status" value="1"/>
</dbReference>
<reference evidence="2 3" key="1">
    <citation type="submission" date="2019-03" db="EMBL/GenBank/DDBJ databases">
        <title>Deep-cultivation of Planctomycetes and their phenomic and genomic characterization uncovers novel biology.</title>
        <authorList>
            <person name="Wiegand S."/>
            <person name="Jogler M."/>
            <person name="Boedeker C."/>
            <person name="Pinto D."/>
            <person name="Vollmers J."/>
            <person name="Rivas-Marin E."/>
            <person name="Kohn T."/>
            <person name="Peeters S.H."/>
            <person name="Heuer A."/>
            <person name="Rast P."/>
            <person name="Oberbeckmann S."/>
            <person name="Bunk B."/>
            <person name="Jeske O."/>
            <person name="Meyerdierks A."/>
            <person name="Storesund J.E."/>
            <person name="Kallscheuer N."/>
            <person name="Luecker S."/>
            <person name="Lage O.M."/>
            <person name="Pohl T."/>
            <person name="Merkel B.J."/>
            <person name="Hornburger P."/>
            <person name="Mueller R.-W."/>
            <person name="Bruemmer F."/>
            <person name="Labrenz M."/>
            <person name="Spormann A.M."/>
            <person name="Op den Camp H."/>
            <person name="Overmann J."/>
            <person name="Amann R."/>
            <person name="Jetten M.S.M."/>
            <person name="Mascher T."/>
            <person name="Medema M.H."/>
            <person name="Devos D.P."/>
            <person name="Kaster A.-K."/>
            <person name="Ovreas L."/>
            <person name="Rohde M."/>
            <person name="Galperin M.Y."/>
            <person name="Jogler C."/>
        </authorList>
    </citation>
    <scope>NUCLEOTIDE SEQUENCE [LARGE SCALE GENOMIC DNA]</scope>
    <source>
        <strain evidence="2 3">V202</strain>
    </source>
</reference>
<keyword evidence="3" id="KW-1185">Reference proteome</keyword>
<accession>A0A517WP08</accession>
<feature type="domain" description="DUF1559" evidence="1">
    <location>
        <begin position="33"/>
        <end position="301"/>
    </location>
</feature>
<evidence type="ECO:0000259" key="1">
    <source>
        <dbReference type="Pfam" id="PF07596"/>
    </source>
</evidence>
<organism evidence="2 3">
    <name type="scientific">Gimesia aquarii</name>
    <dbReference type="NCBI Taxonomy" id="2527964"/>
    <lineage>
        <taxon>Bacteria</taxon>
        <taxon>Pseudomonadati</taxon>
        <taxon>Planctomycetota</taxon>
        <taxon>Planctomycetia</taxon>
        <taxon>Planctomycetales</taxon>
        <taxon>Planctomycetaceae</taxon>
        <taxon>Gimesia</taxon>
    </lineage>
</organism>
<dbReference type="Proteomes" id="UP000318384">
    <property type="component" value="Chromosome"/>
</dbReference>
<gene>
    <name evidence="2" type="primary">xcpT_5</name>
    <name evidence="2" type="ORF">V202x_03300</name>
</gene>
<evidence type="ECO:0000313" key="2">
    <source>
        <dbReference type="EMBL" id="QDU06985.1"/>
    </source>
</evidence>
<dbReference type="RefSeq" id="WP_145170602.1">
    <property type="nucleotide sequence ID" value="NZ_CP037422.1"/>
</dbReference>
<evidence type="ECO:0000313" key="3">
    <source>
        <dbReference type="Proteomes" id="UP000318384"/>
    </source>
</evidence>
<sequence length="319" mass="34172">MRRALKNGFTLIELLVVIAIIAILIALLLPAVQQAREAARRSTCKNNMKQLGLALHNYHETHRIFPPAYIDNVPATNTSHLAPSNLNALGWGTMILPFMDQAPLYNEVGTQTGNFAFNWMDGNQDGTGSVADAIVAAQTVLPGFICPTDPMEGINKDMNNFGKSNYICSASTSANNRQGVMFANSTTRMKTVTDGTTNTIFLLERTTEDDGSTSTNCGGSPCTWRGALWIGPRLSGSTVAWHPGVSSLDVTNSGGANATYLINGSSATWGSAWIASSSHEGGIHITLGDGSVRFLSENIDRLTYLALVTPNKKEVVGEF</sequence>
<dbReference type="InterPro" id="IPR012902">
    <property type="entry name" value="N_methyl_site"/>
</dbReference>
<name>A0A517WP08_9PLAN</name>
<dbReference type="NCBIfam" id="TIGR04294">
    <property type="entry name" value="pre_pil_HX9DG"/>
    <property type="match status" value="1"/>
</dbReference>
<dbReference type="InterPro" id="IPR011453">
    <property type="entry name" value="DUF1559"/>
</dbReference>
<proteinExistence type="predicted"/>
<dbReference type="SUPFAM" id="SSF54523">
    <property type="entry name" value="Pili subunits"/>
    <property type="match status" value="1"/>
</dbReference>
<dbReference type="OrthoDB" id="247601at2"/>
<dbReference type="Pfam" id="PF07963">
    <property type="entry name" value="N_methyl"/>
    <property type="match status" value="1"/>
</dbReference>
<dbReference type="PANTHER" id="PTHR30093">
    <property type="entry name" value="GENERAL SECRETION PATHWAY PROTEIN G"/>
    <property type="match status" value="1"/>
</dbReference>
<dbReference type="PANTHER" id="PTHR30093:SF2">
    <property type="entry name" value="TYPE II SECRETION SYSTEM PROTEIN H"/>
    <property type="match status" value="1"/>
</dbReference>
<dbReference type="InterPro" id="IPR045584">
    <property type="entry name" value="Pilin-like"/>
</dbReference>
<dbReference type="InterPro" id="IPR027558">
    <property type="entry name" value="Pre_pil_HX9DG_C"/>
</dbReference>
<protein>
    <submittedName>
        <fullName evidence="2">Type II secretion system protein G</fullName>
    </submittedName>
</protein>